<protein>
    <submittedName>
        <fullName evidence="2">Uncharacterized protein</fullName>
    </submittedName>
</protein>
<comment type="caution">
    <text evidence="2">The sequence shown here is derived from an EMBL/GenBank/DDBJ whole genome shotgun (WGS) entry which is preliminary data.</text>
</comment>
<sequence length="48" mass="4868">MQHVSSSHVPSAPQSFQQPAPAALTGTAPAVSLRTVAISLLVDRALSA</sequence>
<organism evidence="2 3">
    <name type="scientific">Paraburkholderia rhizosphaerae</name>
    <dbReference type="NCBI Taxonomy" id="480658"/>
    <lineage>
        <taxon>Bacteria</taxon>
        <taxon>Pseudomonadati</taxon>
        <taxon>Pseudomonadota</taxon>
        <taxon>Betaproteobacteria</taxon>
        <taxon>Burkholderiales</taxon>
        <taxon>Burkholderiaceae</taxon>
        <taxon>Paraburkholderia</taxon>
    </lineage>
</organism>
<keyword evidence="3" id="KW-1185">Reference proteome</keyword>
<gene>
    <name evidence="2" type="ORF">BX592_109168</name>
</gene>
<dbReference type="Proteomes" id="UP000295509">
    <property type="component" value="Unassembled WGS sequence"/>
</dbReference>
<name>A0A4R8LRX7_9BURK</name>
<accession>A0A4R8LRX7</accession>
<evidence type="ECO:0000313" key="2">
    <source>
        <dbReference type="EMBL" id="TDY50383.1"/>
    </source>
</evidence>
<feature type="compositionally biased region" description="Low complexity" evidence="1">
    <location>
        <begin position="10"/>
        <end position="24"/>
    </location>
</feature>
<dbReference type="RefSeq" id="WP_166676355.1">
    <property type="nucleotide sequence ID" value="NZ_JBHLUW010000028.1"/>
</dbReference>
<feature type="region of interest" description="Disordered" evidence="1">
    <location>
        <begin position="1"/>
        <end position="24"/>
    </location>
</feature>
<dbReference type="EMBL" id="SORE01000009">
    <property type="protein sequence ID" value="TDY50383.1"/>
    <property type="molecule type" value="Genomic_DNA"/>
</dbReference>
<reference evidence="2 3" key="1">
    <citation type="submission" date="2019-03" db="EMBL/GenBank/DDBJ databases">
        <title>Genomic Encyclopedia of Type Strains, Phase III (KMG-III): the genomes of soil and plant-associated and newly described type strains.</title>
        <authorList>
            <person name="Whitman W."/>
        </authorList>
    </citation>
    <scope>NUCLEOTIDE SEQUENCE [LARGE SCALE GENOMIC DNA]</scope>
    <source>
        <strain evidence="2 3">LMG 29544</strain>
    </source>
</reference>
<evidence type="ECO:0000256" key="1">
    <source>
        <dbReference type="SAM" id="MobiDB-lite"/>
    </source>
</evidence>
<proteinExistence type="predicted"/>
<dbReference type="AlphaFoldDB" id="A0A4R8LRX7"/>
<evidence type="ECO:0000313" key="3">
    <source>
        <dbReference type="Proteomes" id="UP000295509"/>
    </source>
</evidence>